<sequence>MDRNMLKKVLEYYDEFLYSFLLKNRDIMPNRFKKIIAQFYPDARIRKQYLEEFSVKMQEGTYSNIGLTVISDGANTPMVEIGRNVSIAPFVTFICDSNPNNAIELKNIEYVKNKLIKNEKIIIEDEVWIGANVTILPGVIIKKGCIIGAGSVVTKNTEPYYIYVGVPARKLKKIK</sequence>
<evidence type="ECO:0000313" key="3">
    <source>
        <dbReference type="EMBL" id="SHJ49384.1"/>
    </source>
</evidence>
<dbReference type="InterPro" id="IPR051159">
    <property type="entry name" value="Hexapeptide_acetyltransf"/>
</dbReference>
<name>A0A1M6JRR7_9CLOT</name>
<dbReference type="STRING" id="1121331.SAMN02745248_00298"/>
<evidence type="ECO:0000256" key="2">
    <source>
        <dbReference type="ARBA" id="ARBA00022679"/>
    </source>
</evidence>
<comment type="similarity">
    <text evidence="1">Belongs to the transferase hexapeptide repeat family.</text>
</comment>
<accession>A0A1M6JRR7</accession>
<dbReference type="PANTHER" id="PTHR23416:SF23">
    <property type="entry name" value="ACETYLTRANSFERASE C18B11.09C-RELATED"/>
    <property type="match status" value="1"/>
</dbReference>
<protein>
    <submittedName>
        <fullName evidence="3">Maltose O-acetyltransferase</fullName>
    </submittedName>
</protein>
<keyword evidence="2 3" id="KW-0808">Transferase</keyword>
<dbReference type="InterPro" id="IPR011004">
    <property type="entry name" value="Trimer_LpxA-like_sf"/>
</dbReference>
<evidence type="ECO:0000313" key="4">
    <source>
        <dbReference type="Proteomes" id="UP000183952"/>
    </source>
</evidence>
<dbReference type="PANTHER" id="PTHR23416">
    <property type="entry name" value="SIALIC ACID SYNTHASE-RELATED"/>
    <property type="match status" value="1"/>
</dbReference>
<organism evidence="3 4">
    <name type="scientific">Hathewaya proteolytica DSM 3090</name>
    <dbReference type="NCBI Taxonomy" id="1121331"/>
    <lineage>
        <taxon>Bacteria</taxon>
        <taxon>Bacillati</taxon>
        <taxon>Bacillota</taxon>
        <taxon>Clostridia</taxon>
        <taxon>Eubacteriales</taxon>
        <taxon>Clostridiaceae</taxon>
        <taxon>Hathewaya</taxon>
    </lineage>
</organism>
<proteinExistence type="inferred from homology"/>
<dbReference type="SUPFAM" id="SSF51161">
    <property type="entry name" value="Trimeric LpxA-like enzymes"/>
    <property type="match status" value="1"/>
</dbReference>
<dbReference type="Gene3D" id="2.160.10.10">
    <property type="entry name" value="Hexapeptide repeat proteins"/>
    <property type="match status" value="1"/>
</dbReference>
<dbReference type="EMBL" id="FRAD01000003">
    <property type="protein sequence ID" value="SHJ49384.1"/>
    <property type="molecule type" value="Genomic_DNA"/>
</dbReference>
<reference evidence="3 4" key="1">
    <citation type="submission" date="2016-11" db="EMBL/GenBank/DDBJ databases">
        <authorList>
            <person name="Jaros S."/>
            <person name="Januszkiewicz K."/>
            <person name="Wedrychowicz H."/>
        </authorList>
    </citation>
    <scope>NUCLEOTIDE SEQUENCE [LARGE SCALE GENOMIC DNA]</scope>
    <source>
        <strain evidence="3 4">DSM 3090</strain>
    </source>
</reference>
<dbReference type="AlphaFoldDB" id="A0A1M6JRR7"/>
<dbReference type="GO" id="GO:0008374">
    <property type="term" value="F:O-acyltransferase activity"/>
    <property type="evidence" value="ECO:0007669"/>
    <property type="project" value="TreeGrafter"/>
</dbReference>
<dbReference type="CDD" id="cd04647">
    <property type="entry name" value="LbH_MAT_like"/>
    <property type="match status" value="1"/>
</dbReference>
<keyword evidence="4" id="KW-1185">Reference proteome</keyword>
<dbReference type="Proteomes" id="UP000183952">
    <property type="component" value="Unassembled WGS sequence"/>
</dbReference>
<dbReference type="Pfam" id="PF00132">
    <property type="entry name" value="Hexapep"/>
    <property type="match status" value="1"/>
</dbReference>
<gene>
    <name evidence="3" type="ORF">SAMN02745248_00298</name>
</gene>
<evidence type="ECO:0000256" key="1">
    <source>
        <dbReference type="ARBA" id="ARBA00007274"/>
    </source>
</evidence>
<dbReference type="InterPro" id="IPR001451">
    <property type="entry name" value="Hexapep"/>
</dbReference>
<dbReference type="RefSeq" id="WP_242942306.1">
    <property type="nucleotide sequence ID" value="NZ_FRAD01000003.1"/>
</dbReference>